<comment type="similarity">
    <text evidence="1">Belongs to the class-II aminoacyl-tRNA synthetase family.</text>
</comment>
<dbReference type="HAMAP" id="MF_00127">
    <property type="entry name" value="His_tRNA_synth"/>
    <property type="match status" value="1"/>
</dbReference>
<feature type="binding site" evidence="4">
    <location>
        <position position="88"/>
    </location>
    <ligand>
        <name>L-histidine</name>
        <dbReference type="ChEBI" id="CHEBI:57595"/>
    </ligand>
</feature>
<dbReference type="CDD" id="cd00773">
    <property type="entry name" value="HisRS-like_core"/>
    <property type="match status" value="1"/>
</dbReference>
<dbReference type="InterPro" id="IPR015807">
    <property type="entry name" value="His-tRNA-ligase"/>
</dbReference>
<feature type="binding site" evidence="4">
    <location>
        <position position="102"/>
    </location>
    <ligand>
        <name>L-histidine</name>
        <dbReference type="ChEBI" id="CHEBI:57595"/>
    </ligand>
</feature>
<comment type="catalytic activity">
    <reaction evidence="3">
        <text>tRNA(His) + L-histidine + ATP = L-histidyl-tRNA(His) + AMP + diphosphate + H(+)</text>
        <dbReference type="Rhea" id="RHEA:17313"/>
        <dbReference type="Rhea" id="RHEA-COMP:9665"/>
        <dbReference type="Rhea" id="RHEA-COMP:9689"/>
        <dbReference type="ChEBI" id="CHEBI:15378"/>
        <dbReference type="ChEBI" id="CHEBI:30616"/>
        <dbReference type="ChEBI" id="CHEBI:33019"/>
        <dbReference type="ChEBI" id="CHEBI:57595"/>
        <dbReference type="ChEBI" id="CHEBI:78442"/>
        <dbReference type="ChEBI" id="CHEBI:78527"/>
        <dbReference type="ChEBI" id="CHEBI:456215"/>
        <dbReference type="EC" id="6.1.1.21"/>
    </reaction>
</comment>
<dbReference type="Gene3D" id="3.40.50.800">
    <property type="entry name" value="Anticodon-binding domain"/>
    <property type="match status" value="1"/>
</dbReference>
<evidence type="ECO:0000313" key="7">
    <source>
        <dbReference type="Proteomes" id="UP001150538"/>
    </source>
</evidence>
<dbReference type="GO" id="GO:0005737">
    <property type="term" value="C:cytoplasm"/>
    <property type="evidence" value="ECO:0007669"/>
    <property type="project" value="InterPro"/>
</dbReference>
<dbReference type="PIRSF" id="PIRSF001549">
    <property type="entry name" value="His-tRNA_synth"/>
    <property type="match status" value="1"/>
</dbReference>
<evidence type="ECO:0000259" key="5">
    <source>
        <dbReference type="PROSITE" id="PS50862"/>
    </source>
</evidence>
<comment type="caution">
    <text evidence="6">The sequence shown here is derived from an EMBL/GenBank/DDBJ whole genome shotgun (WGS) entry which is preliminary data.</text>
</comment>
<proteinExistence type="inferred from homology"/>
<dbReference type="AlphaFoldDB" id="A0A9W7ZTF9"/>
<dbReference type="GO" id="GO:0006427">
    <property type="term" value="P:histidyl-tRNA aminoacylation"/>
    <property type="evidence" value="ECO:0007669"/>
    <property type="project" value="InterPro"/>
</dbReference>
<dbReference type="EC" id="6.1.1.21" evidence="2"/>
<dbReference type="InterPro" id="IPR004516">
    <property type="entry name" value="HisRS/HisZ"/>
</dbReference>
<sequence>MDAAEKTCKLYGYKEVQTPVLEHISVFKRSLGDQTDVIGKELYSFLDKNSEEVVMRPEGTAGVTRAVVAANLHNQLPQKLYYQGPMFRHERPQKGRLRQFNQIGIEAFGYAHPSFDVECIAMGIRFLRKLGLGDKIKLKINSLGNQSTMQSYKSALCNYLKDYKEKLSIDSQRRLETNPLRILDSKCPDDQKILSNAPAMEEYLDTKSSDRFKQVLGGLDALSLPYIRDSGLVRGLDYYKDTVWEAVYDEGGSALGESQSTILAGGRYDGLLGAFGGPQDVPCIGWAAGVERLSMCISDSVLPEKVPNIPILIIPDEPAANSEADQNPAGKSRRVNPAVAHYATSVGELLRENGYHVFTHYPKCDLDGNHVALTKQLGKLQAGSLGVAILIGSEECLKKRLILRDLSARSQNVCGIDDLLDKLDQL</sequence>
<dbReference type="GO" id="GO:0004821">
    <property type="term" value="F:histidine-tRNA ligase activity"/>
    <property type="evidence" value="ECO:0007669"/>
    <property type="project" value="UniProtKB-EC"/>
</dbReference>
<dbReference type="PANTHER" id="PTHR43707">
    <property type="entry name" value="HISTIDYL-TRNA SYNTHETASE"/>
    <property type="match status" value="1"/>
</dbReference>
<dbReference type="GO" id="GO:0005524">
    <property type="term" value="F:ATP binding"/>
    <property type="evidence" value="ECO:0007669"/>
    <property type="project" value="InterPro"/>
</dbReference>
<feature type="binding site" evidence="4">
    <location>
        <position position="234"/>
    </location>
    <ligand>
        <name>L-histidine</name>
        <dbReference type="ChEBI" id="CHEBI:57595"/>
    </ligand>
</feature>
<gene>
    <name evidence="6" type="ORF">H4219_003882</name>
</gene>
<organism evidence="6 7">
    <name type="scientific">Mycoemilia scoparia</name>
    <dbReference type="NCBI Taxonomy" id="417184"/>
    <lineage>
        <taxon>Eukaryota</taxon>
        <taxon>Fungi</taxon>
        <taxon>Fungi incertae sedis</taxon>
        <taxon>Zoopagomycota</taxon>
        <taxon>Kickxellomycotina</taxon>
        <taxon>Kickxellomycetes</taxon>
        <taxon>Kickxellales</taxon>
        <taxon>Kickxellaceae</taxon>
        <taxon>Mycoemilia</taxon>
    </lineage>
</organism>
<evidence type="ECO:0000313" key="6">
    <source>
        <dbReference type="EMBL" id="KAJ1916262.1"/>
    </source>
</evidence>
<dbReference type="OrthoDB" id="1906957at2759"/>
<name>A0A9W7ZTF9_9FUNG</name>
<protein>
    <recommendedName>
        <fullName evidence="2">histidine--tRNA ligase</fullName>
        <ecNumber evidence="2">6.1.1.21</ecNumber>
    </recommendedName>
</protein>
<evidence type="ECO:0000256" key="3">
    <source>
        <dbReference type="ARBA" id="ARBA00047639"/>
    </source>
</evidence>
<dbReference type="Pfam" id="PF13393">
    <property type="entry name" value="tRNA-synt_His"/>
    <property type="match status" value="1"/>
</dbReference>
<accession>A0A9W7ZTF9</accession>
<dbReference type="PANTHER" id="PTHR43707:SF1">
    <property type="entry name" value="HISTIDINE--TRNA LIGASE, MITOCHONDRIAL-RELATED"/>
    <property type="match status" value="1"/>
</dbReference>
<feature type="binding site" evidence="4">
    <location>
        <begin position="58"/>
        <end position="60"/>
    </location>
    <ligand>
        <name>L-histidine</name>
        <dbReference type="ChEBI" id="CHEBI:57595"/>
    </ligand>
</feature>
<dbReference type="SUPFAM" id="SSF55681">
    <property type="entry name" value="Class II aaRS and biotin synthetases"/>
    <property type="match status" value="1"/>
</dbReference>
<dbReference type="NCBIfam" id="TIGR00442">
    <property type="entry name" value="hisS"/>
    <property type="match status" value="1"/>
</dbReference>
<evidence type="ECO:0000256" key="4">
    <source>
        <dbReference type="PIRSR" id="PIRSR001549-1"/>
    </source>
</evidence>
<feature type="binding site" evidence="4">
    <location>
        <position position="106"/>
    </location>
    <ligand>
        <name>L-histidine</name>
        <dbReference type="ChEBI" id="CHEBI:57595"/>
    </ligand>
</feature>
<evidence type="ECO:0000256" key="2">
    <source>
        <dbReference type="ARBA" id="ARBA00012815"/>
    </source>
</evidence>
<evidence type="ECO:0000256" key="1">
    <source>
        <dbReference type="ARBA" id="ARBA00008226"/>
    </source>
</evidence>
<feature type="domain" description="Aminoacyl-transfer RNA synthetases class-II family profile" evidence="5">
    <location>
        <begin position="1"/>
        <end position="307"/>
    </location>
</feature>
<keyword evidence="7" id="KW-1185">Reference proteome</keyword>
<dbReference type="InterPro" id="IPR006195">
    <property type="entry name" value="aa-tRNA-synth_II"/>
</dbReference>
<dbReference type="EMBL" id="JANBPU010000109">
    <property type="protein sequence ID" value="KAJ1916262.1"/>
    <property type="molecule type" value="Genomic_DNA"/>
</dbReference>
<dbReference type="InterPro" id="IPR041715">
    <property type="entry name" value="HisRS-like_core"/>
</dbReference>
<dbReference type="Proteomes" id="UP001150538">
    <property type="component" value="Unassembled WGS sequence"/>
</dbReference>
<dbReference type="InterPro" id="IPR036621">
    <property type="entry name" value="Anticodon-bd_dom_sf"/>
</dbReference>
<dbReference type="InterPro" id="IPR045864">
    <property type="entry name" value="aa-tRNA-synth_II/BPL/LPL"/>
</dbReference>
<reference evidence="6" key="1">
    <citation type="submission" date="2022-07" db="EMBL/GenBank/DDBJ databases">
        <title>Phylogenomic reconstructions and comparative analyses of Kickxellomycotina fungi.</title>
        <authorList>
            <person name="Reynolds N.K."/>
            <person name="Stajich J.E."/>
            <person name="Barry K."/>
            <person name="Grigoriev I.V."/>
            <person name="Crous P."/>
            <person name="Smith M.E."/>
        </authorList>
    </citation>
    <scope>NUCLEOTIDE SEQUENCE</scope>
    <source>
        <strain evidence="6">NBRC 100468</strain>
    </source>
</reference>
<feature type="binding site" evidence="4">
    <location>
        <begin position="238"/>
        <end position="239"/>
    </location>
    <ligand>
        <name>L-histidine</name>
        <dbReference type="ChEBI" id="CHEBI:57595"/>
    </ligand>
</feature>
<dbReference type="Gene3D" id="3.30.930.10">
    <property type="entry name" value="Bira Bifunctional Protein, Domain 2"/>
    <property type="match status" value="1"/>
</dbReference>
<dbReference type="PROSITE" id="PS50862">
    <property type="entry name" value="AA_TRNA_LIGASE_II"/>
    <property type="match status" value="1"/>
</dbReference>
<dbReference type="SUPFAM" id="SSF52954">
    <property type="entry name" value="Class II aaRS ABD-related"/>
    <property type="match status" value="1"/>
</dbReference>